<keyword evidence="2" id="KW-1185">Reference proteome</keyword>
<proteinExistence type="predicted"/>
<sequence>MAPDLRNVSTLNSTLQPWGAETGVYPNTASLMACLANGLGFSPPPQLPPRRPDPG</sequence>
<organism evidence="1 2">
    <name type="scientific">Aspergillus fijiensis CBS 313.89</name>
    <dbReference type="NCBI Taxonomy" id="1448319"/>
    <lineage>
        <taxon>Eukaryota</taxon>
        <taxon>Fungi</taxon>
        <taxon>Dikarya</taxon>
        <taxon>Ascomycota</taxon>
        <taxon>Pezizomycotina</taxon>
        <taxon>Eurotiomycetes</taxon>
        <taxon>Eurotiomycetidae</taxon>
        <taxon>Eurotiales</taxon>
        <taxon>Aspergillaceae</taxon>
        <taxon>Aspergillus</taxon>
    </lineage>
</organism>
<dbReference type="Proteomes" id="UP000249789">
    <property type="component" value="Unassembled WGS sequence"/>
</dbReference>
<evidence type="ECO:0000313" key="2">
    <source>
        <dbReference type="Proteomes" id="UP000249789"/>
    </source>
</evidence>
<dbReference type="RefSeq" id="XP_040804724.1">
    <property type="nucleotide sequence ID" value="XM_040944006.1"/>
</dbReference>
<evidence type="ECO:0000313" key="1">
    <source>
        <dbReference type="EMBL" id="RAK80714.1"/>
    </source>
</evidence>
<dbReference type="PROSITE" id="PS51257">
    <property type="entry name" value="PROKAR_LIPOPROTEIN"/>
    <property type="match status" value="1"/>
</dbReference>
<accession>A0A8G1RXJ5</accession>
<dbReference type="EMBL" id="KZ824628">
    <property type="protein sequence ID" value="RAK80714.1"/>
    <property type="molecule type" value="Genomic_DNA"/>
</dbReference>
<gene>
    <name evidence="1" type="ORF">BO72DRAFT_445291</name>
</gene>
<reference evidence="1 2" key="1">
    <citation type="submission" date="2018-02" db="EMBL/GenBank/DDBJ databases">
        <title>The genomes of Aspergillus section Nigri reveals drivers in fungal speciation.</title>
        <authorList>
            <consortium name="DOE Joint Genome Institute"/>
            <person name="Vesth T.C."/>
            <person name="Nybo J."/>
            <person name="Theobald S."/>
            <person name="Brandl J."/>
            <person name="Frisvad J.C."/>
            <person name="Nielsen K.F."/>
            <person name="Lyhne E.K."/>
            <person name="Kogle M.E."/>
            <person name="Kuo A."/>
            <person name="Riley R."/>
            <person name="Clum A."/>
            <person name="Nolan M."/>
            <person name="Lipzen A."/>
            <person name="Salamov A."/>
            <person name="Henrissat B."/>
            <person name="Wiebenga A."/>
            <person name="De vries R.P."/>
            <person name="Grigoriev I.V."/>
            <person name="Mortensen U.H."/>
            <person name="Andersen M.R."/>
            <person name="Baker S.E."/>
        </authorList>
    </citation>
    <scope>NUCLEOTIDE SEQUENCE [LARGE SCALE GENOMIC DNA]</scope>
    <source>
        <strain evidence="1 2">CBS 313.89</strain>
    </source>
</reference>
<dbReference type="GeneID" id="63861339"/>
<dbReference type="AlphaFoldDB" id="A0A8G1RXJ5"/>
<protein>
    <submittedName>
        <fullName evidence="1">Uncharacterized protein</fullName>
    </submittedName>
</protein>
<dbReference type="VEuPathDB" id="FungiDB:BO72DRAFT_445291"/>
<name>A0A8G1RXJ5_9EURO</name>